<reference evidence="3 6" key="2">
    <citation type="submission" date="2021-06" db="EMBL/GenBank/DDBJ databases">
        <title>Whole genome sequence of Paenibacillus sophorae DSM23020 for comparative genomics.</title>
        <authorList>
            <person name="Kim M.-J."/>
            <person name="Lee G."/>
            <person name="Shin J.-H."/>
        </authorList>
    </citation>
    <scope>NUCLEOTIDE SEQUENCE [LARGE SCALE GENOMIC DNA]</scope>
    <source>
        <strain evidence="3 6">DSM 23020</strain>
    </source>
</reference>
<dbReference type="PANTHER" id="PTHR11487">
    <property type="entry name" value="THIOESTERASE"/>
    <property type="match status" value="1"/>
</dbReference>
<sequence length="244" mass="27720">MQRVKLLCFPYAGGSASSFNTWRKFIDPSIELIPVELAGRGRRFKEPFYETFDEAVQDVYQQIKAYIEDGCYALFGHSMGSWLAYEVYYAIRRAGGKHPLHLFVSGRQAPQLESETNYSGMADSDFINVLRAFGGTPDDILDNPLILDVILPIIKNDFQIIENYKFVEKDESIACDMTILTGRSDSNIRFEDLLLWKNLTDCSSPIYEMNGGHFFITEYPEEVTKVINQVLSAKSFNSSVGRTV</sequence>
<dbReference type="STRING" id="1333845.SAMN04487895_106139"/>
<dbReference type="GO" id="GO:0008610">
    <property type="term" value="P:lipid biosynthetic process"/>
    <property type="evidence" value="ECO:0007669"/>
    <property type="project" value="TreeGrafter"/>
</dbReference>
<evidence type="ECO:0000259" key="2">
    <source>
        <dbReference type="Pfam" id="PF00975"/>
    </source>
</evidence>
<evidence type="ECO:0000256" key="1">
    <source>
        <dbReference type="ARBA" id="ARBA00007169"/>
    </source>
</evidence>
<dbReference type="InterPro" id="IPR029058">
    <property type="entry name" value="AB_hydrolase_fold"/>
</dbReference>
<dbReference type="Proteomes" id="UP000683429">
    <property type="component" value="Chromosome"/>
</dbReference>
<dbReference type="Pfam" id="PF00975">
    <property type="entry name" value="Thioesterase"/>
    <property type="match status" value="1"/>
</dbReference>
<accession>A0A1H8NAN5</accession>
<evidence type="ECO:0000313" key="3">
    <source>
        <dbReference type="EMBL" id="QWU14706.1"/>
    </source>
</evidence>
<organism evidence="4 5">
    <name type="scientific">Paenibacillus sophorae</name>
    <dbReference type="NCBI Taxonomy" id="1333845"/>
    <lineage>
        <taxon>Bacteria</taxon>
        <taxon>Bacillati</taxon>
        <taxon>Bacillota</taxon>
        <taxon>Bacilli</taxon>
        <taxon>Bacillales</taxon>
        <taxon>Paenibacillaceae</taxon>
        <taxon>Paenibacillus</taxon>
    </lineage>
</organism>
<name>A0A1H8NAN5_9BACL</name>
<dbReference type="InterPro" id="IPR001031">
    <property type="entry name" value="Thioesterase"/>
</dbReference>
<evidence type="ECO:0000313" key="4">
    <source>
        <dbReference type="EMBL" id="SEO26680.1"/>
    </source>
</evidence>
<protein>
    <submittedName>
        <fullName evidence="4">Surfactin synthase thioesterase subunit</fullName>
    </submittedName>
    <submittedName>
        <fullName evidence="3">Thioesterase II family protein</fullName>
    </submittedName>
</protein>
<dbReference type="EMBL" id="CP076607">
    <property type="protein sequence ID" value="QWU14706.1"/>
    <property type="molecule type" value="Genomic_DNA"/>
</dbReference>
<keyword evidence="6" id="KW-1185">Reference proteome</keyword>
<dbReference type="InterPro" id="IPR012223">
    <property type="entry name" value="TEII"/>
</dbReference>
<reference evidence="4 5" key="1">
    <citation type="submission" date="2016-10" db="EMBL/GenBank/DDBJ databases">
        <authorList>
            <person name="de Groot N.N."/>
        </authorList>
    </citation>
    <scope>NUCLEOTIDE SEQUENCE [LARGE SCALE GENOMIC DNA]</scope>
    <source>
        <strain evidence="4 5">CGMCC 1.10238</strain>
    </source>
</reference>
<dbReference type="RefSeq" id="WP_051500518.1">
    <property type="nucleotide sequence ID" value="NZ_CP076607.1"/>
</dbReference>
<dbReference type="Proteomes" id="UP000198809">
    <property type="component" value="Unassembled WGS sequence"/>
</dbReference>
<proteinExistence type="inferred from homology"/>
<feature type="domain" description="Thioesterase" evidence="2">
    <location>
        <begin position="5"/>
        <end position="228"/>
    </location>
</feature>
<dbReference type="PANTHER" id="PTHR11487:SF0">
    <property type="entry name" value="S-ACYL FATTY ACID SYNTHASE THIOESTERASE, MEDIUM CHAIN"/>
    <property type="match status" value="1"/>
</dbReference>
<dbReference type="EMBL" id="FODH01000006">
    <property type="protein sequence ID" value="SEO26680.1"/>
    <property type="molecule type" value="Genomic_DNA"/>
</dbReference>
<evidence type="ECO:0000313" key="5">
    <source>
        <dbReference type="Proteomes" id="UP000198809"/>
    </source>
</evidence>
<dbReference type="AlphaFoldDB" id="A0A1H8NAN5"/>
<gene>
    <name evidence="3" type="ORF">KP014_22695</name>
    <name evidence="4" type="ORF">SAMN04487895_106139</name>
</gene>
<dbReference type="Gene3D" id="3.40.50.1820">
    <property type="entry name" value="alpha/beta hydrolase"/>
    <property type="match status" value="1"/>
</dbReference>
<comment type="similarity">
    <text evidence="1">Belongs to the thioesterase family.</text>
</comment>
<evidence type="ECO:0000313" key="6">
    <source>
        <dbReference type="Proteomes" id="UP000683429"/>
    </source>
</evidence>
<dbReference type="OrthoDB" id="2213423at2"/>
<dbReference type="SUPFAM" id="SSF53474">
    <property type="entry name" value="alpha/beta-Hydrolases"/>
    <property type="match status" value="1"/>
</dbReference>